<dbReference type="AlphaFoldDB" id="A0A3L6NP54"/>
<sequence>MLEHTVVVLSLSASRPLKVGALDSQVAIEAGAPGFTKYLGERYPCDGDAAAVLSS</sequence>
<comment type="caution">
    <text evidence="1">The sequence shown here is derived from an EMBL/GenBank/DDBJ whole genome shotgun (WGS) entry which is preliminary data.</text>
</comment>
<name>A0A3L6NP54_FUSOX</name>
<accession>A0A3L6NP54</accession>
<evidence type="ECO:0000313" key="2">
    <source>
        <dbReference type="Proteomes" id="UP000270866"/>
    </source>
</evidence>
<dbReference type="Proteomes" id="UP000270866">
    <property type="component" value="Chromosome 7"/>
</dbReference>
<protein>
    <submittedName>
        <fullName evidence="1">Uncharacterized protein</fullName>
    </submittedName>
</protein>
<gene>
    <name evidence="1" type="ORF">BFJ65_g7064</name>
</gene>
<reference evidence="1 2" key="1">
    <citation type="journal article" date="2018" name="Sci. Rep.">
        <title>Characterisation of pathogen-specific regions and novel effector candidates in Fusarium oxysporum f. sp. cepae.</title>
        <authorList>
            <person name="Armitage A.D."/>
            <person name="Taylor A."/>
            <person name="Sobczyk M.K."/>
            <person name="Baxter L."/>
            <person name="Greenfield B.P."/>
            <person name="Bates H.J."/>
            <person name="Wilson F."/>
            <person name="Jackson A.C."/>
            <person name="Ott S."/>
            <person name="Harrison R.J."/>
            <person name="Clarkson J.P."/>
        </authorList>
    </citation>
    <scope>NUCLEOTIDE SEQUENCE [LARGE SCALE GENOMIC DNA]</scope>
    <source>
        <strain evidence="1 2">FoC_Fus2</strain>
    </source>
</reference>
<evidence type="ECO:0000313" key="1">
    <source>
        <dbReference type="EMBL" id="RKK20365.1"/>
    </source>
</evidence>
<proteinExistence type="predicted"/>
<dbReference type="EMBL" id="MRCU01000004">
    <property type="protein sequence ID" value="RKK20365.1"/>
    <property type="molecule type" value="Genomic_DNA"/>
</dbReference>
<organism evidence="1 2">
    <name type="scientific">Fusarium oxysporum f. sp. cepae</name>
    <dbReference type="NCBI Taxonomy" id="396571"/>
    <lineage>
        <taxon>Eukaryota</taxon>
        <taxon>Fungi</taxon>
        <taxon>Dikarya</taxon>
        <taxon>Ascomycota</taxon>
        <taxon>Pezizomycotina</taxon>
        <taxon>Sordariomycetes</taxon>
        <taxon>Hypocreomycetidae</taxon>
        <taxon>Hypocreales</taxon>
        <taxon>Nectriaceae</taxon>
        <taxon>Fusarium</taxon>
        <taxon>Fusarium oxysporum species complex</taxon>
    </lineage>
</organism>